<dbReference type="Pfam" id="PF01632">
    <property type="entry name" value="Ribosomal_L35p"/>
    <property type="match status" value="1"/>
</dbReference>
<dbReference type="Gene3D" id="4.10.410.60">
    <property type="match status" value="1"/>
</dbReference>
<evidence type="ECO:0000313" key="4">
    <source>
        <dbReference type="EMBL" id="KIR48478.1"/>
    </source>
</evidence>
<gene>
    <name evidence="4" type="ORF">I312_02324</name>
</gene>
<proteinExistence type="inferred from homology"/>
<dbReference type="OrthoDB" id="162638at2759"/>
<dbReference type="PANTHER" id="PTHR33343:SF1">
    <property type="entry name" value="LARGE RIBOSOMAL SUBUNIT PROTEIN BL35M"/>
    <property type="match status" value="1"/>
</dbReference>
<dbReference type="AlphaFoldDB" id="A0A0D0UJZ4"/>
<name>A0A0D0UJZ4_CRYGA</name>
<dbReference type="GO" id="GO:0003735">
    <property type="term" value="F:structural constituent of ribosome"/>
    <property type="evidence" value="ECO:0007669"/>
    <property type="project" value="InterPro"/>
</dbReference>
<accession>A0A0D0UJZ4</accession>
<dbReference type="SUPFAM" id="SSF143034">
    <property type="entry name" value="L35p-like"/>
    <property type="match status" value="1"/>
</dbReference>
<dbReference type="GO" id="GO:0015934">
    <property type="term" value="C:large ribosomal subunit"/>
    <property type="evidence" value="ECO:0007669"/>
    <property type="project" value="TreeGrafter"/>
</dbReference>
<organism evidence="4">
    <name type="scientific">Cryptococcus bacillisporus CA1280</name>
    <dbReference type="NCBI Taxonomy" id="1296109"/>
    <lineage>
        <taxon>Eukaryota</taxon>
        <taxon>Fungi</taxon>
        <taxon>Dikarya</taxon>
        <taxon>Basidiomycota</taxon>
        <taxon>Agaricomycotina</taxon>
        <taxon>Tremellomycetes</taxon>
        <taxon>Tremellales</taxon>
        <taxon>Cryptococcaceae</taxon>
        <taxon>Cryptococcus</taxon>
        <taxon>Cryptococcus gattii species complex</taxon>
    </lineage>
</organism>
<comment type="similarity">
    <text evidence="1">Belongs to the bacterial ribosomal protein bL35 family.</text>
</comment>
<evidence type="ECO:0000256" key="3">
    <source>
        <dbReference type="ARBA" id="ARBA00023274"/>
    </source>
</evidence>
<evidence type="ECO:0000256" key="1">
    <source>
        <dbReference type="ARBA" id="ARBA00006598"/>
    </source>
</evidence>
<dbReference type="EMBL" id="KN847977">
    <property type="protein sequence ID" value="KIR48478.1"/>
    <property type="molecule type" value="Genomic_DNA"/>
</dbReference>
<dbReference type="InterPro" id="IPR001706">
    <property type="entry name" value="Ribosomal_bL35"/>
</dbReference>
<reference evidence="4" key="1">
    <citation type="submission" date="2015-01" db="EMBL/GenBank/DDBJ databases">
        <title>The Genome Sequence of Cryptococcus gattii CA1280.</title>
        <authorList>
            <consortium name="The Broad Institute Genomics Platform"/>
            <person name="Cuomo C."/>
            <person name="Litvintseva A."/>
            <person name="Chen Y."/>
            <person name="Heitman J."/>
            <person name="Sun S."/>
            <person name="Springer D."/>
            <person name="Dromer F."/>
            <person name="Young S."/>
            <person name="Zeng Q."/>
            <person name="Gargeya S."/>
            <person name="Abouelleil A."/>
            <person name="Alvarado L."/>
            <person name="Chapman S.B."/>
            <person name="Gainer-Dewar J."/>
            <person name="Goldberg J."/>
            <person name="Griggs A."/>
            <person name="Gujja S."/>
            <person name="Hansen M."/>
            <person name="Howarth C."/>
            <person name="Imamovic A."/>
            <person name="Larimer J."/>
            <person name="Murphy C."/>
            <person name="Naylor J."/>
            <person name="Pearson M."/>
            <person name="Priest M."/>
            <person name="Roberts A."/>
            <person name="Saif S."/>
            <person name="Shea T."/>
            <person name="Sykes S."/>
            <person name="Wortman J."/>
            <person name="Nusbaum C."/>
            <person name="Birren B."/>
        </authorList>
    </citation>
    <scope>NUCLEOTIDE SEQUENCE [LARGE SCALE GENOMIC DNA]</scope>
    <source>
        <strain evidence="4">CA1280</strain>
    </source>
</reference>
<dbReference type="PANTHER" id="PTHR33343">
    <property type="entry name" value="54S RIBOSOMAL PROTEIN BL35M"/>
    <property type="match status" value="1"/>
</dbReference>
<dbReference type="InterPro" id="IPR021137">
    <property type="entry name" value="Ribosomal_bL35-like"/>
</dbReference>
<protein>
    <submittedName>
        <fullName evidence="4">Ribosomal protein L35</fullName>
    </submittedName>
</protein>
<evidence type="ECO:0000256" key="2">
    <source>
        <dbReference type="ARBA" id="ARBA00022980"/>
    </source>
</evidence>
<dbReference type="HOGENOM" id="CLU_1865035_0_0_1"/>
<dbReference type="InterPro" id="IPR018265">
    <property type="entry name" value="Ribosomal_bL35_CS"/>
</dbReference>
<dbReference type="GO" id="GO:0006412">
    <property type="term" value="P:translation"/>
    <property type="evidence" value="ECO:0007669"/>
    <property type="project" value="InterPro"/>
</dbReference>
<dbReference type="InterPro" id="IPR037229">
    <property type="entry name" value="Ribosomal_bL35_sf"/>
</dbReference>
<keyword evidence="3" id="KW-0687">Ribonucleoprotein</keyword>
<keyword evidence="2 4" id="KW-0689">Ribosomal protein</keyword>
<dbReference type="PROSITE" id="PS00936">
    <property type="entry name" value="RIBOSOMAL_L35"/>
    <property type="match status" value="1"/>
</dbReference>
<sequence>MSFFRTFLRPSSSIIPNSQPLLNLSLRQPQINAFSTTSSTLVKQKLKSHSSSKKRFFPNASGMFKRAQAGKSHLNTAFSASRVNRLAKGVYVTNTQTFTFLVEEAPGRAYERTSSRVYHILDFRAGSKMPWDSRNGK</sequence>